<comment type="caution">
    <text evidence="1">The sequence shown here is derived from an EMBL/GenBank/DDBJ whole genome shotgun (WGS) entry which is preliminary data.</text>
</comment>
<keyword evidence="2" id="KW-1185">Reference proteome</keyword>
<evidence type="ECO:0000313" key="1">
    <source>
        <dbReference type="EMBL" id="MPC51183.1"/>
    </source>
</evidence>
<reference evidence="1 2" key="1">
    <citation type="submission" date="2019-05" db="EMBL/GenBank/DDBJ databases">
        <title>Another draft genome of Portunus trituberculatus and its Hox gene families provides insights of decapod evolution.</title>
        <authorList>
            <person name="Jeong J.-H."/>
            <person name="Song I."/>
            <person name="Kim S."/>
            <person name="Choi T."/>
            <person name="Kim D."/>
            <person name="Ryu S."/>
            <person name="Kim W."/>
        </authorList>
    </citation>
    <scope>NUCLEOTIDE SEQUENCE [LARGE SCALE GENOMIC DNA]</scope>
    <source>
        <tissue evidence="1">Muscle</tissue>
    </source>
</reference>
<dbReference type="AlphaFoldDB" id="A0A5B7G1Q5"/>
<name>A0A5B7G1Q5_PORTR</name>
<gene>
    <name evidence="1" type="ORF">E2C01_045024</name>
</gene>
<accession>A0A5B7G1Q5</accession>
<dbReference type="EMBL" id="VSRR010010008">
    <property type="protein sequence ID" value="MPC51183.1"/>
    <property type="molecule type" value="Genomic_DNA"/>
</dbReference>
<evidence type="ECO:0000313" key="2">
    <source>
        <dbReference type="Proteomes" id="UP000324222"/>
    </source>
</evidence>
<dbReference type="Proteomes" id="UP000324222">
    <property type="component" value="Unassembled WGS sequence"/>
</dbReference>
<organism evidence="1 2">
    <name type="scientific">Portunus trituberculatus</name>
    <name type="common">Swimming crab</name>
    <name type="synonym">Neptunus trituberculatus</name>
    <dbReference type="NCBI Taxonomy" id="210409"/>
    <lineage>
        <taxon>Eukaryota</taxon>
        <taxon>Metazoa</taxon>
        <taxon>Ecdysozoa</taxon>
        <taxon>Arthropoda</taxon>
        <taxon>Crustacea</taxon>
        <taxon>Multicrustacea</taxon>
        <taxon>Malacostraca</taxon>
        <taxon>Eumalacostraca</taxon>
        <taxon>Eucarida</taxon>
        <taxon>Decapoda</taxon>
        <taxon>Pleocyemata</taxon>
        <taxon>Brachyura</taxon>
        <taxon>Eubrachyura</taxon>
        <taxon>Portunoidea</taxon>
        <taxon>Portunidae</taxon>
        <taxon>Portuninae</taxon>
        <taxon>Portunus</taxon>
    </lineage>
</organism>
<protein>
    <submittedName>
        <fullName evidence="1">Uncharacterized protein</fullName>
    </submittedName>
</protein>
<sequence>MRGITRGGACKPPLQKRTVIVKSGGECVEEQRGVKVFHYRHSSGQWSPPVSPAARVSAVAASGGLRKERAGRE</sequence>
<proteinExistence type="predicted"/>